<keyword evidence="6" id="KW-0964">Secreted</keyword>
<reference evidence="17 18" key="1">
    <citation type="journal article" date="2018" name="Evol. Lett.">
        <title>Horizontal gene cluster transfer increased hallucinogenic mushroom diversity.</title>
        <authorList>
            <person name="Reynolds H.T."/>
            <person name="Vijayakumar V."/>
            <person name="Gluck-Thaler E."/>
            <person name="Korotkin H.B."/>
            <person name="Matheny P.B."/>
            <person name="Slot J.C."/>
        </authorList>
    </citation>
    <scope>NUCLEOTIDE SEQUENCE [LARGE SCALE GENOMIC DNA]</scope>
    <source>
        <strain evidence="17 18">2631</strain>
    </source>
</reference>
<dbReference type="Pfam" id="PF05199">
    <property type="entry name" value="GMC_oxred_C"/>
    <property type="match status" value="2"/>
</dbReference>
<evidence type="ECO:0000256" key="13">
    <source>
        <dbReference type="ARBA" id="ARBA00034050"/>
    </source>
</evidence>
<evidence type="ECO:0000259" key="16">
    <source>
        <dbReference type="PROSITE" id="PS00624"/>
    </source>
</evidence>
<comment type="catalytic activity">
    <reaction evidence="10">
        <text>pyranose + acceptor = pyranos-2-ulose + reduced acceptor.</text>
        <dbReference type="EC" id="1.1.99.29"/>
    </reaction>
</comment>
<dbReference type="SUPFAM" id="SSF51905">
    <property type="entry name" value="FAD/NAD(P)-binding domain"/>
    <property type="match status" value="2"/>
</dbReference>
<comment type="function">
    <text evidence="9">Catalyzes the single-oxidation or sequential double oxidation reaction of carbohydrates primarily at carbon-2 and/or carbon-3 with the concomitant reduction of the flavin. The enzyme exhibits a broad sugar substrate specificity, oxidizing different aldopyranoses to the corresponding C-1, C-2, C-3 or C-1,2, C-2,3 and C-3,4 (di)dehydro sugars with substrate-specific regioselectivity. Accepts only a narrow range of electron acceptors such as substituted benzoquinones and complexed metal ions and reacts extremely slowly with O(2) as acceptor. May play a role in the natural recycling of plant matter by oxidizing all major monosaccharides in lignocellulose and by reducing quinone compounds or reactive radical species generated during lignin depolymerization.</text>
</comment>
<keyword evidence="7" id="KW-0285">Flavoprotein</keyword>
<protein>
    <recommendedName>
        <fullName evidence="5">pyranose dehydrogenase (acceptor)</fullName>
        <ecNumber evidence="5">1.1.99.29</ecNumber>
    </recommendedName>
</protein>
<comment type="caution">
    <text evidence="17">The sequence shown here is derived from an EMBL/GenBank/DDBJ whole genome shotgun (WGS) entry which is preliminary data.</text>
</comment>
<feature type="signal peptide" evidence="15">
    <location>
        <begin position="1"/>
        <end position="20"/>
    </location>
</feature>
<dbReference type="PROSITE" id="PS00624">
    <property type="entry name" value="GMC_OXRED_2"/>
    <property type="match status" value="2"/>
</dbReference>
<organism evidence="17 18">
    <name type="scientific">Psilocybe cyanescens</name>
    <dbReference type="NCBI Taxonomy" id="93625"/>
    <lineage>
        <taxon>Eukaryota</taxon>
        <taxon>Fungi</taxon>
        <taxon>Dikarya</taxon>
        <taxon>Basidiomycota</taxon>
        <taxon>Agaricomycotina</taxon>
        <taxon>Agaricomycetes</taxon>
        <taxon>Agaricomycetidae</taxon>
        <taxon>Agaricales</taxon>
        <taxon>Agaricineae</taxon>
        <taxon>Strophariaceae</taxon>
        <taxon>Psilocybe</taxon>
    </lineage>
</organism>
<dbReference type="GO" id="GO:0033718">
    <property type="term" value="F:pyranose dehydrogenase (acceptor) activity"/>
    <property type="evidence" value="ECO:0007669"/>
    <property type="project" value="UniProtKB-EC"/>
</dbReference>
<dbReference type="InParanoid" id="A0A409XJ09"/>
<keyword evidence="18" id="KW-1185">Reference proteome</keyword>
<dbReference type="PANTHER" id="PTHR11552">
    <property type="entry name" value="GLUCOSE-METHANOL-CHOLINE GMC OXIDOREDUCTASE"/>
    <property type="match status" value="1"/>
</dbReference>
<dbReference type="SUPFAM" id="SSF54373">
    <property type="entry name" value="FAD-linked reductases, C-terminal domain"/>
    <property type="match status" value="2"/>
</dbReference>
<feature type="domain" description="Glucose-methanol-choline oxidoreductase N-terminal" evidence="16">
    <location>
        <begin position="302"/>
        <end position="316"/>
    </location>
</feature>
<evidence type="ECO:0000256" key="9">
    <source>
        <dbReference type="ARBA" id="ARBA00024699"/>
    </source>
</evidence>
<dbReference type="InterPro" id="IPR012132">
    <property type="entry name" value="GMC_OxRdtase"/>
</dbReference>
<comment type="subunit">
    <text evidence="4">Monomer.</text>
</comment>
<keyword evidence="8" id="KW-0274">FAD</keyword>
<evidence type="ECO:0000256" key="11">
    <source>
        <dbReference type="ARBA" id="ARBA00034010"/>
    </source>
</evidence>
<feature type="domain" description="Glucose-methanol-choline oxidoreductase N-terminal" evidence="16">
    <location>
        <begin position="903"/>
        <end position="917"/>
    </location>
</feature>
<name>A0A409XJ09_PSICY</name>
<dbReference type="Gene3D" id="3.30.560.10">
    <property type="entry name" value="Glucose Oxidase, domain 3"/>
    <property type="match status" value="2"/>
</dbReference>
<keyword evidence="15" id="KW-0732">Signal</keyword>
<comment type="catalytic activity">
    <reaction evidence="11">
        <text>pyranose + acceptor = pyranos-2,3-diulose + reduced acceptor.</text>
        <dbReference type="EC" id="1.1.99.29"/>
    </reaction>
</comment>
<comment type="cofactor">
    <cofactor evidence="1">
        <name>FAD</name>
        <dbReference type="ChEBI" id="CHEBI:57692"/>
    </cofactor>
</comment>
<accession>A0A409XJ09</accession>
<evidence type="ECO:0000256" key="12">
    <source>
        <dbReference type="ARBA" id="ARBA00034029"/>
    </source>
</evidence>
<evidence type="ECO:0000256" key="6">
    <source>
        <dbReference type="ARBA" id="ARBA00022525"/>
    </source>
</evidence>
<dbReference type="EC" id="1.1.99.29" evidence="5"/>
<dbReference type="Proteomes" id="UP000283269">
    <property type="component" value="Unassembled WGS sequence"/>
</dbReference>
<sequence>MYLGQAFLLTLVLLAVSVNGVQIIGDATDLPHISFDFIVVGGGTAGNVIANRLTENPRISVLVLEAGVTNVDATNTIIPFFCPRASPGTPFDWNFTTTPQPGLGGRSIPYPRGHILGGSSSINYLAYTRGSSSDWDRYAKLSGDDGWNWKSIQTYIQKNEAWTPPADMHDTQGQFNPAIHTTTGVNSVSLSGFPRPIDSRVIATTQQLNEFPFNLDMNSGNPLGIGWIQNTVKGGRRSSSATSYLGPSFITRPNLHVLIGARVTRILSTRKISGQPLLTTVEFAQSPRFRLTASKEVILSAGTVGTPHILLNSGIGDKKSLEALDIASVVNLPDVGRNLSDHSIISNSFFVNSTDTFDTTKRNATLAAAQLAQWTLTEKGPLAATPIDHLGWLRLPKNATIFKTFHDPTSGPTAPHYEFLIANGMLGPNLPAIGNFITVSTAVVSPVSRGNVTLATNDPFDAPLVNPNLLSSNFDLFTMREALRSVKRFLSSAAWKDYVIAPFGALADTDTDDKLNAYIRAGGNTVFHPIGTASMSPKGASYGVVDPDLLLKGTSGLRIVDASVLPFVPGAHPQFHVYIVGERASDLRMYRGITVITLTLALWAARGGTVAVIGDPKDLPKNVSYDFIIVGGGTAGNVVANRLTENPNVSVLVLEAGVSNIGATDTIIPSFCVSASLNTPFDWNFTTTAQPGLAGRSISYPRGHVLGGSSSTNYMVYTRGPTSDWDRYAAISGDQGWSWNSIQPYIKKNEAWTPPADGHNTAGQFNPVFHSTTGINAVSLSGFPQGIDSRVIQTTTQLSEFPFNLDMNSGQPIGIGWLQSTIKGGARSSSATSYLGPNFIKRPNLHVLIGARVTRVISTSKSGGKPLFTTVEFAQSSSGKLIIRTTRPRFNLTAKKEVILSAGSVGTPHILLHSGIGDKTSLQALGIPSTVNLPDVGQNLSDHPFLPNAWIVNSTQTFETAARNATLSAADLAQWNAHQTGPLVDTIVDHLGWFRVPKNSSLFQTASDPSSGPNAPHYEFLFANGLPIPNPPPSGNFLAVATAIVAPIARGNITLATNNPFDAPLINPNLLGTDFDLGVMREAVRAAIRFVAAPAWKDYIIAPVGGLEDTDTDDKLNAYIQAGTTTIFHPYGSASMSPKGASHGVVDPDLLVKGTSGLRIVDASVVPIVPAGHPQFHVYMFGERASDLIKNCWKL</sequence>
<comment type="subcellular location">
    <subcellularLocation>
        <location evidence="2">Secreted</location>
    </subcellularLocation>
</comment>
<evidence type="ECO:0000313" key="18">
    <source>
        <dbReference type="Proteomes" id="UP000283269"/>
    </source>
</evidence>
<comment type="catalytic activity">
    <reaction evidence="12">
        <text>pyranose + acceptor = pyranos-3-ulose + reduced acceptor.</text>
        <dbReference type="EC" id="1.1.99.29"/>
    </reaction>
</comment>
<comment type="similarity">
    <text evidence="3">Belongs to the GMC oxidoreductase family.</text>
</comment>
<evidence type="ECO:0000256" key="8">
    <source>
        <dbReference type="ARBA" id="ARBA00022827"/>
    </source>
</evidence>
<evidence type="ECO:0000256" key="10">
    <source>
        <dbReference type="ARBA" id="ARBA00033986"/>
    </source>
</evidence>
<dbReference type="STRING" id="93625.A0A409XJ09"/>
<proteinExistence type="inferred from homology"/>
<evidence type="ECO:0000256" key="14">
    <source>
        <dbReference type="ARBA" id="ARBA00034059"/>
    </source>
</evidence>
<evidence type="ECO:0000256" key="3">
    <source>
        <dbReference type="ARBA" id="ARBA00010790"/>
    </source>
</evidence>
<dbReference type="InterPro" id="IPR036188">
    <property type="entry name" value="FAD/NAD-bd_sf"/>
</dbReference>
<comment type="catalytic activity">
    <reaction evidence="13">
        <text>a pyranoside + acceptor = a pyranosid-3-ulose + reduced acceptor.</text>
        <dbReference type="EC" id="1.1.99.29"/>
    </reaction>
</comment>
<dbReference type="EMBL" id="NHYD01001552">
    <property type="protein sequence ID" value="PPQ90716.1"/>
    <property type="molecule type" value="Genomic_DNA"/>
</dbReference>
<evidence type="ECO:0000256" key="1">
    <source>
        <dbReference type="ARBA" id="ARBA00001974"/>
    </source>
</evidence>
<dbReference type="Pfam" id="PF00732">
    <property type="entry name" value="GMC_oxred_N"/>
    <property type="match status" value="2"/>
</dbReference>
<gene>
    <name evidence="17" type="ORF">CVT25_005023</name>
</gene>
<dbReference type="InterPro" id="IPR007867">
    <property type="entry name" value="GMC_OxRtase_C"/>
</dbReference>
<comment type="catalytic activity">
    <reaction evidence="14">
        <text>a pyranoside + acceptor = a pyranosid-3,4-diulose + reduced acceptor.</text>
        <dbReference type="EC" id="1.1.99.29"/>
    </reaction>
</comment>
<evidence type="ECO:0000256" key="5">
    <source>
        <dbReference type="ARBA" id="ARBA00013177"/>
    </source>
</evidence>
<evidence type="ECO:0000256" key="15">
    <source>
        <dbReference type="SAM" id="SignalP"/>
    </source>
</evidence>
<dbReference type="GO" id="GO:0050660">
    <property type="term" value="F:flavin adenine dinucleotide binding"/>
    <property type="evidence" value="ECO:0007669"/>
    <property type="project" value="InterPro"/>
</dbReference>
<dbReference type="OrthoDB" id="269227at2759"/>
<dbReference type="InterPro" id="IPR000172">
    <property type="entry name" value="GMC_OxRdtase_N"/>
</dbReference>
<dbReference type="PANTHER" id="PTHR11552:SF147">
    <property type="entry name" value="CHOLINE DEHYDROGENASE, MITOCHONDRIAL"/>
    <property type="match status" value="1"/>
</dbReference>
<feature type="chain" id="PRO_5019099338" description="pyranose dehydrogenase (acceptor)" evidence="15">
    <location>
        <begin position="21"/>
        <end position="1195"/>
    </location>
</feature>
<evidence type="ECO:0000256" key="2">
    <source>
        <dbReference type="ARBA" id="ARBA00004613"/>
    </source>
</evidence>
<evidence type="ECO:0000256" key="7">
    <source>
        <dbReference type="ARBA" id="ARBA00022630"/>
    </source>
</evidence>
<dbReference type="AlphaFoldDB" id="A0A409XJ09"/>
<dbReference type="GO" id="GO:0005576">
    <property type="term" value="C:extracellular region"/>
    <property type="evidence" value="ECO:0007669"/>
    <property type="project" value="UniProtKB-SubCell"/>
</dbReference>
<evidence type="ECO:0000256" key="4">
    <source>
        <dbReference type="ARBA" id="ARBA00011245"/>
    </source>
</evidence>
<evidence type="ECO:0000313" key="17">
    <source>
        <dbReference type="EMBL" id="PPQ90716.1"/>
    </source>
</evidence>
<dbReference type="Gene3D" id="3.50.50.60">
    <property type="entry name" value="FAD/NAD(P)-binding domain"/>
    <property type="match status" value="2"/>
</dbReference>